<evidence type="ECO:0000259" key="2">
    <source>
        <dbReference type="Pfam" id="PF07596"/>
    </source>
</evidence>
<dbReference type="AlphaFoldDB" id="A0A517WVL4"/>
<feature type="domain" description="DUF1559" evidence="2">
    <location>
        <begin position="58"/>
        <end position="159"/>
    </location>
</feature>
<organism evidence="3 4">
    <name type="scientific">Gimesia aquarii</name>
    <dbReference type="NCBI Taxonomy" id="2527964"/>
    <lineage>
        <taxon>Bacteria</taxon>
        <taxon>Pseudomonadati</taxon>
        <taxon>Planctomycetota</taxon>
        <taxon>Planctomycetia</taxon>
        <taxon>Planctomycetales</taxon>
        <taxon>Planctomycetaceae</taxon>
        <taxon>Gimesia</taxon>
    </lineage>
</organism>
<dbReference type="Pfam" id="PF07596">
    <property type="entry name" value="SBP_bac_10"/>
    <property type="match status" value="1"/>
</dbReference>
<protein>
    <recommendedName>
        <fullName evidence="2">DUF1559 domain-containing protein</fullName>
    </recommendedName>
</protein>
<feature type="transmembrane region" description="Helical" evidence="1">
    <location>
        <begin position="20"/>
        <end position="45"/>
    </location>
</feature>
<dbReference type="PANTHER" id="PTHR30093:SF2">
    <property type="entry name" value="TYPE II SECRETION SYSTEM PROTEIN H"/>
    <property type="match status" value="1"/>
</dbReference>
<keyword evidence="1" id="KW-0472">Membrane</keyword>
<dbReference type="RefSeq" id="WP_145175205.1">
    <property type="nucleotide sequence ID" value="NZ_CP037422.1"/>
</dbReference>
<gene>
    <name evidence="3" type="ORF">V202x_26410</name>
</gene>
<dbReference type="PANTHER" id="PTHR30093">
    <property type="entry name" value="GENERAL SECRETION PATHWAY PROTEIN G"/>
    <property type="match status" value="1"/>
</dbReference>
<dbReference type="Proteomes" id="UP000318384">
    <property type="component" value="Chromosome"/>
</dbReference>
<proteinExistence type="predicted"/>
<evidence type="ECO:0000313" key="4">
    <source>
        <dbReference type="Proteomes" id="UP000318384"/>
    </source>
</evidence>
<dbReference type="InterPro" id="IPR011453">
    <property type="entry name" value="DUF1559"/>
</dbReference>
<evidence type="ECO:0000256" key="1">
    <source>
        <dbReference type="SAM" id="Phobius"/>
    </source>
</evidence>
<dbReference type="EMBL" id="CP037422">
    <property type="protein sequence ID" value="QDU09268.1"/>
    <property type="molecule type" value="Genomic_DNA"/>
</dbReference>
<sequence>MNDSADLPPEPKKSIFKFSIAEVFVMITVITLLVMLVLPIINSYLYRYDKGHLRIYSLNRLRNIGLAVVNYSASHDSNMPLDTTTDLQGKPLHGWMTTLIPFLDEIELANQINYEKSWKDSENQTVFTTSLPFFLNPAIRDLSTNSEGYALTHYTANSRVIGIQKSYSLDEISNADGMATTILVGEINGNFPAWGSTSNFRDPVQGLKGGPEQFGSPFKAVNVIFADGSGKCLSKDIDPQILKALSTPDGGERVSRDDY</sequence>
<keyword evidence="1" id="KW-0812">Transmembrane</keyword>
<keyword evidence="1" id="KW-1133">Transmembrane helix</keyword>
<evidence type="ECO:0000313" key="3">
    <source>
        <dbReference type="EMBL" id="QDU09268.1"/>
    </source>
</evidence>
<name>A0A517WVL4_9PLAN</name>
<accession>A0A517WVL4</accession>
<reference evidence="3 4" key="1">
    <citation type="submission" date="2019-03" db="EMBL/GenBank/DDBJ databases">
        <title>Deep-cultivation of Planctomycetes and their phenomic and genomic characterization uncovers novel biology.</title>
        <authorList>
            <person name="Wiegand S."/>
            <person name="Jogler M."/>
            <person name="Boedeker C."/>
            <person name="Pinto D."/>
            <person name="Vollmers J."/>
            <person name="Rivas-Marin E."/>
            <person name="Kohn T."/>
            <person name="Peeters S.H."/>
            <person name="Heuer A."/>
            <person name="Rast P."/>
            <person name="Oberbeckmann S."/>
            <person name="Bunk B."/>
            <person name="Jeske O."/>
            <person name="Meyerdierks A."/>
            <person name="Storesund J.E."/>
            <person name="Kallscheuer N."/>
            <person name="Luecker S."/>
            <person name="Lage O.M."/>
            <person name="Pohl T."/>
            <person name="Merkel B.J."/>
            <person name="Hornburger P."/>
            <person name="Mueller R.-W."/>
            <person name="Bruemmer F."/>
            <person name="Labrenz M."/>
            <person name="Spormann A.M."/>
            <person name="Op den Camp H."/>
            <person name="Overmann J."/>
            <person name="Amann R."/>
            <person name="Jetten M.S.M."/>
            <person name="Mascher T."/>
            <person name="Medema M.H."/>
            <person name="Devos D.P."/>
            <person name="Kaster A.-K."/>
            <person name="Ovreas L."/>
            <person name="Rohde M."/>
            <person name="Galperin M.Y."/>
            <person name="Jogler C."/>
        </authorList>
    </citation>
    <scope>NUCLEOTIDE SEQUENCE [LARGE SCALE GENOMIC DNA]</scope>
    <source>
        <strain evidence="3 4">V202</strain>
    </source>
</reference>
<keyword evidence="4" id="KW-1185">Reference proteome</keyword>
<dbReference type="OrthoDB" id="285651at2"/>